<keyword evidence="1" id="KW-1133">Transmembrane helix</keyword>
<organism evidence="2 3">
    <name type="scientific">Stenotrophomonas phage SMA9</name>
    <dbReference type="NCBI Taxonomy" id="334856"/>
    <lineage>
        <taxon>Viruses</taxon>
        <taxon>Monodnaviria</taxon>
        <taxon>Loebvirae</taxon>
        <taxon>Hofneiviricota</taxon>
        <taxon>Faserviricetes</taxon>
        <taxon>Tubulavirales</taxon>
        <taxon>Inoviridae</taxon>
        <taxon>Staminivirus</taxon>
        <taxon>Staminivirus SMA9</taxon>
    </lineage>
</organism>
<dbReference type="RefSeq" id="YP_257150.1">
    <property type="nucleotide sequence ID" value="NC_007189.1"/>
</dbReference>
<feature type="transmembrane region" description="Helical" evidence="1">
    <location>
        <begin position="83"/>
        <end position="106"/>
    </location>
</feature>
<keyword evidence="1" id="KW-0472">Membrane</keyword>
<sequence>MMNFLAFLMPHAGWLTDLTQWLLRQIQRFWDALVAFFNDLLILAIQTMLALMIKMIGALPVPDVLKNYSIGTLLGNAGSTVGWFVQTFKLGECLALIGSAVAFRILRKVMTMGKW</sequence>
<dbReference type="EMBL" id="AM040673">
    <property type="protein sequence ID" value="CAJ13524.1"/>
    <property type="molecule type" value="Genomic_DNA"/>
</dbReference>
<protein>
    <recommendedName>
        <fullName evidence="4">Minor coat protein</fullName>
    </recommendedName>
</protein>
<dbReference type="GeneID" id="4171434"/>
<evidence type="ECO:0000313" key="3">
    <source>
        <dbReference type="Proteomes" id="UP000000732"/>
    </source>
</evidence>
<evidence type="ECO:0008006" key="4">
    <source>
        <dbReference type="Google" id="ProtNLM"/>
    </source>
</evidence>
<keyword evidence="1" id="KW-0812">Transmembrane</keyword>
<accession>Q4LAU3</accession>
<name>Q4LAU3_9VIRU</name>
<feature type="transmembrane region" description="Helical" evidence="1">
    <location>
        <begin position="32"/>
        <end position="53"/>
    </location>
</feature>
<reference evidence="2 3" key="1">
    <citation type="journal article" date="2006" name="Arch. Microbiol.">
        <title>Detection of a phage genome carrying a zonula occludens like toxin gene (zot) in clinical isolates of Stenotrophomonas maltophilia.</title>
        <authorList>
            <person name="Hagemann M."/>
            <person name="Hasse D."/>
            <person name="Berg G."/>
        </authorList>
    </citation>
    <scope>NUCLEOTIDE SEQUENCE</scope>
</reference>
<evidence type="ECO:0000313" key="2">
    <source>
        <dbReference type="EMBL" id="CAJ13524.1"/>
    </source>
</evidence>
<evidence type="ECO:0000256" key="1">
    <source>
        <dbReference type="SAM" id="Phobius"/>
    </source>
</evidence>
<proteinExistence type="predicted"/>
<dbReference type="Proteomes" id="UP000000732">
    <property type="component" value="Segment"/>
</dbReference>
<dbReference type="KEGG" id="vg:4171434"/>
<keyword evidence="3" id="KW-1185">Reference proteome</keyword>